<dbReference type="EMBL" id="BMAT01011808">
    <property type="protein sequence ID" value="GFR79630.1"/>
    <property type="molecule type" value="Genomic_DNA"/>
</dbReference>
<organism evidence="2 3">
    <name type="scientific">Elysia marginata</name>
    <dbReference type="NCBI Taxonomy" id="1093978"/>
    <lineage>
        <taxon>Eukaryota</taxon>
        <taxon>Metazoa</taxon>
        <taxon>Spiralia</taxon>
        <taxon>Lophotrochozoa</taxon>
        <taxon>Mollusca</taxon>
        <taxon>Gastropoda</taxon>
        <taxon>Heterobranchia</taxon>
        <taxon>Euthyneura</taxon>
        <taxon>Panpulmonata</taxon>
        <taxon>Sacoglossa</taxon>
        <taxon>Placobranchoidea</taxon>
        <taxon>Plakobranchidae</taxon>
        <taxon>Elysia</taxon>
    </lineage>
</organism>
<dbReference type="Proteomes" id="UP000762676">
    <property type="component" value="Unassembled WGS sequence"/>
</dbReference>
<feature type="region of interest" description="Disordered" evidence="1">
    <location>
        <begin position="64"/>
        <end position="83"/>
    </location>
</feature>
<evidence type="ECO:0000313" key="2">
    <source>
        <dbReference type="EMBL" id="GFR79630.1"/>
    </source>
</evidence>
<gene>
    <name evidence="2" type="ORF">ElyMa_005880100</name>
</gene>
<dbReference type="AlphaFoldDB" id="A0AAV4G3R4"/>
<reference evidence="2 3" key="1">
    <citation type="journal article" date="2021" name="Elife">
        <title>Chloroplast acquisition without the gene transfer in kleptoplastic sea slugs, Plakobranchus ocellatus.</title>
        <authorList>
            <person name="Maeda T."/>
            <person name="Takahashi S."/>
            <person name="Yoshida T."/>
            <person name="Shimamura S."/>
            <person name="Takaki Y."/>
            <person name="Nagai Y."/>
            <person name="Toyoda A."/>
            <person name="Suzuki Y."/>
            <person name="Arimoto A."/>
            <person name="Ishii H."/>
            <person name="Satoh N."/>
            <person name="Nishiyama T."/>
            <person name="Hasebe M."/>
            <person name="Maruyama T."/>
            <person name="Minagawa J."/>
            <person name="Obokata J."/>
            <person name="Shigenobu S."/>
        </authorList>
    </citation>
    <scope>NUCLEOTIDE SEQUENCE [LARGE SCALE GENOMIC DNA]</scope>
</reference>
<name>A0AAV4G3R4_9GAST</name>
<accession>A0AAV4G3R4</accession>
<protein>
    <submittedName>
        <fullName evidence="2">Uncharacterized protein</fullName>
    </submittedName>
</protein>
<proteinExistence type="predicted"/>
<evidence type="ECO:0000313" key="3">
    <source>
        <dbReference type="Proteomes" id="UP000762676"/>
    </source>
</evidence>
<keyword evidence="3" id="KW-1185">Reference proteome</keyword>
<evidence type="ECO:0000256" key="1">
    <source>
        <dbReference type="SAM" id="MobiDB-lite"/>
    </source>
</evidence>
<sequence>MLISDKVLFDERSGSSQFDTALVDTQPNLLRSGVIGITSDHRTPVCVPVVVRLRPGLQRSEPVTLGLPQAAAPDPSARPLNTGAEEKKLPGFLKGVAFLFLFYHDYLNLQVLPFHRQAP</sequence>
<comment type="caution">
    <text evidence="2">The sequence shown here is derived from an EMBL/GenBank/DDBJ whole genome shotgun (WGS) entry which is preliminary data.</text>
</comment>